<sequence length="58" mass="6030">MPMRSIWTTTTATALLLLVATPPAAAATPNAAPQRPESCSSVPTDGSCYEWPGDPRDG</sequence>
<evidence type="ECO:0000313" key="4">
    <source>
        <dbReference type="Proteomes" id="UP000548476"/>
    </source>
</evidence>
<gene>
    <name evidence="3" type="ORF">HNR73_005021</name>
</gene>
<feature type="signal peptide" evidence="2">
    <location>
        <begin position="1"/>
        <end position="26"/>
    </location>
</feature>
<feature type="chain" id="PRO_5032765554" evidence="2">
    <location>
        <begin position="27"/>
        <end position="58"/>
    </location>
</feature>
<protein>
    <submittedName>
        <fullName evidence="3">Uncharacterized protein</fullName>
    </submittedName>
</protein>
<dbReference type="AlphaFoldDB" id="A0A841FTT7"/>
<name>A0A841FTT7_9ACTN</name>
<dbReference type="Proteomes" id="UP000548476">
    <property type="component" value="Unassembled WGS sequence"/>
</dbReference>
<dbReference type="EMBL" id="JACHGT010000011">
    <property type="protein sequence ID" value="MBB6037148.1"/>
    <property type="molecule type" value="Genomic_DNA"/>
</dbReference>
<evidence type="ECO:0000256" key="2">
    <source>
        <dbReference type="SAM" id="SignalP"/>
    </source>
</evidence>
<dbReference type="RefSeq" id="WP_184789967.1">
    <property type="nucleotide sequence ID" value="NZ_BONT01000106.1"/>
</dbReference>
<organism evidence="3 4">
    <name type="scientific">Phytomonospora endophytica</name>
    <dbReference type="NCBI Taxonomy" id="714109"/>
    <lineage>
        <taxon>Bacteria</taxon>
        <taxon>Bacillati</taxon>
        <taxon>Actinomycetota</taxon>
        <taxon>Actinomycetes</taxon>
        <taxon>Micromonosporales</taxon>
        <taxon>Micromonosporaceae</taxon>
        <taxon>Phytomonospora</taxon>
    </lineage>
</organism>
<evidence type="ECO:0000313" key="3">
    <source>
        <dbReference type="EMBL" id="MBB6037148.1"/>
    </source>
</evidence>
<accession>A0A841FTT7</accession>
<feature type="region of interest" description="Disordered" evidence="1">
    <location>
        <begin position="26"/>
        <end position="58"/>
    </location>
</feature>
<comment type="caution">
    <text evidence="3">The sequence shown here is derived from an EMBL/GenBank/DDBJ whole genome shotgun (WGS) entry which is preliminary data.</text>
</comment>
<reference evidence="3 4" key="1">
    <citation type="submission" date="2020-08" db="EMBL/GenBank/DDBJ databases">
        <title>Genomic Encyclopedia of Type Strains, Phase IV (KMG-IV): sequencing the most valuable type-strain genomes for metagenomic binning, comparative biology and taxonomic classification.</title>
        <authorList>
            <person name="Goeker M."/>
        </authorList>
    </citation>
    <scope>NUCLEOTIDE SEQUENCE [LARGE SCALE GENOMIC DNA]</scope>
    <source>
        <strain evidence="3 4">YIM 65646</strain>
    </source>
</reference>
<proteinExistence type="predicted"/>
<keyword evidence="4" id="KW-1185">Reference proteome</keyword>
<keyword evidence="2" id="KW-0732">Signal</keyword>
<evidence type="ECO:0000256" key="1">
    <source>
        <dbReference type="SAM" id="MobiDB-lite"/>
    </source>
</evidence>